<gene>
    <name evidence="5" type="ORF">WKI68_07715</name>
</gene>
<dbReference type="Gene3D" id="1.10.1200.10">
    <property type="entry name" value="ACP-like"/>
    <property type="match status" value="1"/>
</dbReference>
<dbReference type="PANTHER" id="PTHR43775">
    <property type="entry name" value="FATTY ACID SYNTHASE"/>
    <property type="match status" value="1"/>
</dbReference>
<evidence type="ECO:0000256" key="2">
    <source>
        <dbReference type="ARBA" id="ARBA00023268"/>
    </source>
</evidence>
<proteinExistence type="predicted"/>
<feature type="domain" description="Ketoreductase" evidence="4">
    <location>
        <begin position="321"/>
        <end position="546"/>
    </location>
</feature>
<dbReference type="InterPro" id="IPR057326">
    <property type="entry name" value="KR_dom"/>
</dbReference>
<comment type="caution">
    <text evidence="5">The sequence shown here is derived from an EMBL/GenBank/DDBJ whole genome shotgun (WGS) entry which is preliminary data.</text>
</comment>
<keyword evidence="2" id="KW-0511">Multifunctional enzyme</keyword>
<feature type="compositionally biased region" description="Basic residues" evidence="3">
    <location>
        <begin position="135"/>
        <end position="170"/>
    </location>
</feature>
<dbReference type="SUPFAM" id="SSF47336">
    <property type="entry name" value="ACP-like"/>
    <property type="match status" value="1"/>
</dbReference>
<evidence type="ECO:0000313" key="6">
    <source>
        <dbReference type="Proteomes" id="UP001382904"/>
    </source>
</evidence>
<dbReference type="PANTHER" id="PTHR43775:SF51">
    <property type="entry name" value="INACTIVE PHENOLPHTHIOCEROL SYNTHESIS POLYKETIDE SYNTHASE TYPE I PKS1-RELATED"/>
    <property type="match status" value="1"/>
</dbReference>
<keyword evidence="1" id="KW-0808">Transferase</keyword>
<dbReference type="SUPFAM" id="SSF51735">
    <property type="entry name" value="NAD(P)-binding Rossmann-fold domains"/>
    <property type="match status" value="2"/>
</dbReference>
<dbReference type="EMBL" id="JBBKAM010000002">
    <property type="protein sequence ID" value="MEJ8641392.1"/>
    <property type="molecule type" value="Genomic_DNA"/>
</dbReference>
<feature type="compositionally biased region" description="Polar residues" evidence="3">
    <location>
        <begin position="91"/>
        <end position="107"/>
    </location>
</feature>
<evidence type="ECO:0000256" key="1">
    <source>
        <dbReference type="ARBA" id="ARBA00022679"/>
    </source>
</evidence>
<protein>
    <submittedName>
        <fullName evidence="5">SDR family NAD(P)-dependent oxidoreductase</fullName>
    </submittedName>
</protein>
<evidence type="ECO:0000256" key="3">
    <source>
        <dbReference type="SAM" id="MobiDB-lite"/>
    </source>
</evidence>
<dbReference type="InterPro" id="IPR036291">
    <property type="entry name" value="NAD(P)-bd_dom_sf"/>
</dbReference>
<dbReference type="Gene3D" id="3.40.50.720">
    <property type="entry name" value="NAD(P)-binding Rossmann-like Domain"/>
    <property type="match status" value="1"/>
</dbReference>
<dbReference type="Pfam" id="PF08659">
    <property type="entry name" value="KR"/>
    <property type="match status" value="1"/>
</dbReference>
<dbReference type="SMART" id="SM00822">
    <property type="entry name" value="PKS_KR"/>
    <property type="match status" value="1"/>
</dbReference>
<name>A0ABU8U0L3_9ACTN</name>
<feature type="region of interest" description="Disordered" evidence="3">
    <location>
        <begin position="68"/>
        <end position="189"/>
    </location>
</feature>
<dbReference type="InterPro" id="IPR050091">
    <property type="entry name" value="PKS_NRPS_Biosynth_Enz"/>
</dbReference>
<keyword evidence="6" id="KW-1185">Reference proteome</keyword>
<organism evidence="5 6">
    <name type="scientific">Streptomyces caledonius</name>
    <dbReference type="NCBI Taxonomy" id="3134107"/>
    <lineage>
        <taxon>Bacteria</taxon>
        <taxon>Bacillati</taxon>
        <taxon>Actinomycetota</taxon>
        <taxon>Actinomycetes</taxon>
        <taxon>Kitasatosporales</taxon>
        <taxon>Streptomycetaceae</taxon>
        <taxon>Streptomyces</taxon>
    </lineage>
</organism>
<dbReference type="InterPro" id="IPR013968">
    <property type="entry name" value="PKS_KR"/>
</dbReference>
<evidence type="ECO:0000313" key="5">
    <source>
        <dbReference type="EMBL" id="MEJ8641392.1"/>
    </source>
</evidence>
<dbReference type="InterPro" id="IPR036736">
    <property type="entry name" value="ACP-like_sf"/>
</dbReference>
<dbReference type="Proteomes" id="UP001382904">
    <property type="component" value="Unassembled WGS sequence"/>
</dbReference>
<accession>A0ABU8U0L3</accession>
<feature type="compositionally biased region" description="Low complexity" evidence="3">
    <location>
        <begin position="79"/>
        <end position="90"/>
    </location>
</feature>
<evidence type="ECO:0000259" key="4">
    <source>
        <dbReference type="SMART" id="SM00822"/>
    </source>
</evidence>
<sequence length="601" mass="62247">MTAANGASPVRRSAEAVMEVVLDIVHTRTGYPLDMLDPGLDLEADLSIDSIKRVEIIGALADRIGLPRTRAAPPRPRSRSSPGSRPCAGSWTGSPPTPAQRSRTLGRNPSPGRGGRAARRGAGRPAPGGHGPRPGGRRRPGFPARPARRGRRGRPGHRPRPRRGPGRARRRGDDPAEAEPGSEGEAWTGIGCDGIVDLSALRAGAEPVLPEAFPGLRRALVGGVRRLLLVGAPGSPGGAGLHGFARSAALEFPGALVRAVDVHPKEAPEQIAAQLLAELSSDAADGAASVGYTAEGTRVTRRPVPAPLLTSDGPPVLEPGSVVLLTGGARGITARTALALARATGCHVELVGRTPEPAAEADGFGQAQDRVALRAALIASGLRTPVEIESAASRILAEREVRATLAALATAAASVRYHCADVTDERAVRAVVADVRERHGRLDGIVHGAGVLRDGLLRDKQPADFAEVFTTKVAGARHLAAAAAEHGAWPAPRFLALFGSVAGVYGNRGQSDYAAANDALDGLAHTWAESFPGRVLSVDWGPWAAEAGGMVTPELERAYARRGIPLISPDSGTAAFLAELAHGTDVQVVLMASAQEGRGDE</sequence>
<reference evidence="5 6" key="1">
    <citation type="submission" date="2024-03" db="EMBL/GenBank/DDBJ databases">
        <title>Novel Streptomyces species of biotechnological and ecological value are a feature of Machair soil.</title>
        <authorList>
            <person name="Prole J.R."/>
            <person name="Goodfellow M."/>
            <person name="Allenby N."/>
            <person name="Ward A.C."/>
        </authorList>
    </citation>
    <scope>NUCLEOTIDE SEQUENCE [LARGE SCALE GENOMIC DNA]</scope>
    <source>
        <strain evidence="5 6">MS1.HAVA.3</strain>
    </source>
</reference>